<accession>A0AAV7PY43</accession>
<evidence type="ECO:0000313" key="2">
    <source>
        <dbReference type="EMBL" id="KAJ1132176.1"/>
    </source>
</evidence>
<keyword evidence="3" id="KW-1185">Reference proteome</keyword>
<gene>
    <name evidence="2" type="ORF">NDU88_010503</name>
</gene>
<evidence type="ECO:0000256" key="1">
    <source>
        <dbReference type="SAM" id="MobiDB-lite"/>
    </source>
</evidence>
<feature type="compositionally biased region" description="Polar residues" evidence="1">
    <location>
        <begin position="20"/>
        <end position="36"/>
    </location>
</feature>
<sequence>MPRTDHAPKRKSGFVLPPHISQQLSQPGDVQTNKTLPGNLKENGPTSGHTKAHISASPASPADWEEAQPEQPVVLAQQE</sequence>
<name>A0AAV7PY43_PLEWA</name>
<comment type="caution">
    <text evidence="2">The sequence shown here is derived from an EMBL/GenBank/DDBJ whole genome shotgun (WGS) entry which is preliminary data.</text>
</comment>
<dbReference type="Proteomes" id="UP001066276">
    <property type="component" value="Chromosome 7"/>
</dbReference>
<dbReference type="EMBL" id="JANPWB010000011">
    <property type="protein sequence ID" value="KAJ1132176.1"/>
    <property type="molecule type" value="Genomic_DNA"/>
</dbReference>
<proteinExistence type="predicted"/>
<dbReference type="AlphaFoldDB" id="A0AAV7PY43"/>
<protein>
    <submittedName>
        <fullName evidence="2">Uncharacterized protein</fullName>
    </submittedName>
</protein>
<evidence type="ECO:0000313" key="3">
    <source>
        <dbReference type="Proteomes" id="UP001066276"/>
    </source>
</evidence>
<reference evidence="2" key="1">
    <citation type="journal article" date="2022" name="bioRxiv">
        <title>Sequencing and chromosome-scale assembly of the giantPleurodeles waltlgenome.</title>
        <authorList>
            <person name="Brown T."/>
            <person name="Elewa A."/>
            <person name="Iarovenko S."/>
            <person name="Subramanian E."/>
            <person name="Araus A.J."/>
            <person name="Petzold A."/>
            <person name="Susuki M."/>
            <person name="Suzuki K.-i.T."/>
            <person name="Hayashi T."/>
            <person name="Toyoda A."/>
            <person name="Oliveira C."/>
            <person name="Osipova E."/>
            <person name="Leigh N.D."/>
            <person name="Simon A."/>
            <person name="Yun M.H."/>
        </authorList>
    </citation>
    <scope>NUCLEOTIDE SEQUENCE</scope>
    <source>
        <strain evidence="2">20211129_DDA</strain>
        <tissue evidence="2">Liver</tissue>
    </source>
</reference>
<organism evidence="2 3">
    <name type="scientific">Pleurodeles waltl</name>
    <name type="common">Iberian ribbed newt</name>
    <dbReference type="NCBI Taxonomy" id="8319"/>
    <lineage>
        <taxon>Eukaryota</taxon>
        <taxon>Metazoa</taxon>
        <taxon>Chordata</taxon>
        <taxon>Craniata</taxon>
        <taxon>Vertebrata</taxon>
        <taxon>Euteleostomi</taxon>
        <taxon>Amphibia</taxon>
        <taxon>Batrachia</taxon>
        <taxon>Caudata</taxon>
        <taxon>Salamandroidea</taxon>
        <taxon>Salamandridae</taxon>
        <taxon>Pleurodelinae</taxon>
        <taxon>Pleurodeles</taxon>
    </lineage>
</organism>
<feature type="region of interest" description="Disordered" evidence="1">
    <location>
        <begin position="1"/>
        <end position="79"/>
    </location>
</feature>